<proteinExistence type="inferred from homology"/>
<protein>
    <submittedName>
        <fullName evidence="5">Beta-1,2-xylosyltransferase 1</fullName>
    </submittedName>
</protein>
<feature type="transmembrane region" description="Helical" evidence="3">
    <location>
        <begin position="163"/>
        <end position="181"/>
    </location>
</feature>
<feature type="transmembrane region" description="Helical" evidence="3">
    <location>
        <begin position="123"/>
        <end position="143"/>
    </location>
</feature>
<evidence type="ECO:0000256" key="2">
    <source>
        <dbReference type="ARBA" id="ARBA00022679"/>
    </source>
</evidence>
<evidence type="ECO:0000259" key="4">
    <source>
        <dbReference type="SMART" id="SM00672"/>
    </source>
</evidence>
<evidence type="ECO:0000313" key="5">
    <source>
        <dbReference type="EMBL" id="KND86906.1"/>
    </source>
</evidence>
<evidence type="ECO:0000256" key="1">
    <source>
        <dbReference type="ARBA" id="ARBA00010118"/>
    </source>
</evidence>
<dbReference type="PANTHER" id="PTHR12203:SF35">
    <property type="entry name" value="PROTEIN O-GLUCOSYLTRANSFERASE 1"/>
    <property type="match status" value="1"/>
</dbReference>
<keyword evidence="2 5" id="KW-0808">Transferase</keyword>
<keyword evidence="3" id="KW-1133">Transmembrane helix</keyword>
<evidence type="ECO:0000313" key="6">
    <source>
        <dbReference type="Proteomes" id="UP000036947"/>
    </source>
</evidence>
<dbReference type="OrthoDB" id="541052at2759"/>
<dbReference type="STRING" id="1163406.A0A0L0MYP5"/>
<feature type="domain" description="Glycosyl transferase CAP10" evidence="4">
    <location>
        <begin position="617"/>
        <end position="854"/>
    </location>
</feature>
<dbReference type="EMBL" id="LFRF01000046">
    <property type="protein sequence ID" value="KND86906.1"/>
    <property type="molecule type" value="Genomic_DNA"/>
</dbReference>
<reference evidence="5 6" key="1">
    <citation type="journal article" date="2015" name="BMC Genomics">
        <title>The genome of the truffle-parasite Tolypocladium ophioglossoides and the evolution of antifungal peptaibiotics.</title>
        <authorList>
            <person name="Quandt C.A."/>
            <person name="Bushley K.E."/>
            <person name="Spatafora J.W."/>
        </authorList>
    </citation>
    <scope>NUCLEOTIDE SEQUENCE [LARGE SCALE GENOMIC DNA]</scope>
    <source>
        <strain evidence="5 6">CBS 100239</strain>
    </source>
</reference>
<gene>
    <name evidence="5" type="ORF">TOPH_08449</name>
</gene>
<comment type="similarity">
    <text evidence="1">Belongs to the glycosyltransferase 90 family.</text>
</comment>
<keyword evidence="6" id="KW-1185">Reference proteome</keyword>
<dbReference type="PANTHER" id="PTHR12203">
    <property type="entry name" value="KDEL LYS-ASP-GLU-LEU CONTAINING - RELATED"/>
    <property type="match status" value="1"/>
</dbReference>
<dbReference type="AlphaFoldDB" id="A0A0L0MYP5"/>
<sequence length="870" mass="96768">MKLRQWRQAFLPFFSLICELIIPNKTKNADLGTNESSKTTRVVPSPLASIQYAILALGWATSSMSALALARVKTGTVCPVGWQWGGLTKCAQATICALDAVTLTCGAQLYNHEAETNENISELLATILVIAAGCVLLLAFPFWLIGSSFYLVFKLQSLDVWDLLLDSLVASTALLSGLSLLADFHPTSVALFVSEVGSFGYWYPSFKFARAIPAVSLDEFVRKSLLATMFAGLLWRLAVSPSYPPRTHVSRLHRWLFLFHAGIVVFTVVSWRLLSTTSIGLPISQAIEKLVSSARIEKAAWDAQAASSQTLSDAVVEYKKRYGMPPPPNFDKWYEFAIECKSSVIDDFGQIHDDILPFWGVEPSKIRERTAQLMEYANIEMGGLSIQNGTVYQSPHIPGTHRWMTDSLEKMIEPFAKWLPDMVLAINLADECRVAVPFQDMQALKATAKDAISRVVLDNIDGTTKQASSGPDVGQGWAFGFPEPKSYRDPSNPGQVAPAFTDYHGKQIYYDWIAATCPPNSVARNSRWWDWSTLCSSCLAPHSLMTCDGAIVANTTLAHNLCHQPDVAYLDGFLMSPAVMVGSTSLFPVFSQARVGGFSDVLIPSPWDFNENSAYTEQEDMAWAEKTNGLYWRGSSSDGFAAHSLWAGFLRARFVHEAYDMEVRRSEKADTQDSLHINVSFVGGMSRCAATDCATELDSFRRWSTITTTQSGEGSVHDYSEKKATASLPPVLPFGENWRFRHLMDMDGAGFSGRFRSFMQSRSLVYRAAFFRTWYDERILAWHDYIPIDVRLGSGLWSVLDYLAGGPGTKLSSSDSQGGSETAQKVADQGRNWALKALRREHMQVYMFRLLLEWGRVTNDARETLVYDTK</sequence>
<dbReference type="InterPro" id="IPR006598">
    <property type="entry name" value="CAP10"/>
</dbReference>
<accession>A0A0L0MYP5</accession>
<dbReference type="Proteomes" id="UP000036947">
    <property type="component" value="Unassembled WGS sequence"/>
</dbReference>
<dbReference type="GO" id="GO:0016740">
    <property type="term" value="F:transferase activity"/>
    <property type="evidence" value="ECO:0007669"/>
    <property type="project" value="UniProtKB-KW"/>
</dbReference>
<organism evidence="5 6">
    <name type="scientific">Tolypocladium ophioglossoides (strain CBS 100239)</name>
    <name type="common">Snaketongue truffleclub</name>
    <name type="synonym">Elaphocordyceps ophioglossoides</name>
    <dbReference type="NCBI Taxonomy" id="1163406"/>
    <lineage>
        <taxon>Eukaryota</taxon>
        <taxon>Fungi</taxon>
        <taxon>Dikarya</taxon>
        <taxon>Ascomycota</taxon>
        <taxon>Pezizomycotina</taxon>
        <taxon>Sordariomycetes</taxon>
        <taxon>Hypocreomycetidae</taxon>
        <taxon>Hypocreales</taxon>
        <taxon>Ophiocordycipitaceae</taxon>
        <taxon>Tolypocladium</taxon>
    </lineage>
</organism>
<dbReference type="SMART" id="SM00672">
    <property type="entry name" value="CAP10"/>
    <property type="match status" value="1"/>
</dbReference>
<dbReference type="InterPro" id="IPR051091">
    <property type="entry name" value="O-Glucosyltr/Glycosyltrsf_90"/>
</dbReference>
<keyword evidence="3" id="KW-0472">Membrane</keyword>
<name>A0A0L0MYP5_TOLOC</name>
<feature type="transmembrane region" description="Helical" evidence="3">
    <location>
        <begin position="255"/>
        <end position="274"/>
    </location>
</feature>
<keyword evidence="3" id="KW-0812">Transmembrane</keyword>
<comment type="caution">
    <text evidence="5">The sequence shown here is derived from an EMBL/GenBank/DDBJ whole genome shotgun (WGS) entry which is preliminary data.</text>
</comment>
<evidence type="ECO:0000256" key="3">
    <source>
        <dbReference type="SAM" id="Phobius"/>
    </source>
</evidence>